<gene>
    <name evidence="2" type="ORF">CUS89_12725</name>
</gene>
<dbReference type="Proteomes" id="UP000237934">
    <property type="component" value="Unassembled WGS sequence"/>
</dbReference>
<evidence type="ECO:0000313" key="3">
    <source>
        <dbReference type="Proteomes" id="UP000237934"/>
    </source>
</evidence>
<dbReference type="AlphaFoldDB" id="A0A2S7RQD3"/>
<evidence type="ECO:0000313" key="2">
    <source>
        <dbReference type="EMBL" id="PQF21805.1"/>
    </source>
</evidence>
<organism evidence="2 3">
    <name type="scientific">Enterococcus mundtii</name>
    <dbReference type="NCBI Taxonomy" id="53346"/>
    <lineage>
        <taxon>Bacteria</taxon>
        <taxon>Bacillati</taxon>
        <taxon>Bacillota</taxon>
        <taxon>Bacilli</taxon>
        <taxon>Lactobacillales</taxon>
        <taxon>Enterococcaceae</taxon>
        <taxon>Enterococcus</taxon>
    </lineage>
</organism>
<reference evidence="2 3" key="1">
    <citation type="journal article" date="2018" name="Pathog. Dis.">
        <title>Whole-genome sequencing based characterization of antimicrobial resistance in Enterococcus.</title>
        <authorList>
            <person name="Tyson G."/>
        </authorList>
    </citation>
    <scope>NUCLEOTIDE SEQUENCE [LARGE SCALE GENOMIC DNA]</scope>
    <source>
        <strain evidence="2 3">CVM N55263</strain>
    </source>
</reference>
<dbReference type="InterPro" id="IPR002560">
    <property type="entry name" value="Transposase_DDE"/>
</dbReference>
<comment type="caution">
    <text evidence="2">The sequence shown here is derived from an EMBL/GenBank/DDBJ whole genome shotgun (WGS) entry which is preliminary data.</text>
</comment>
<accession>A0A2S7RQD3</accession>
<sequence>MDINAPYFELAKSIFSHVQIVTDRFYIIYWALNHLRIQIINSYRKKDRLKYKRFKRFGSCF</sequence>
<proteinExistence type="predicted"/>
<dbReference type="Pfam" id="PF01610">
    <property type="entry name" value="DDE_Tnp_ISL3"/>
    <property type="match status" value="1"/>
</dbReference>
<name>A0A2S7RQD3_ENTMU</name>
<evidence type="ECO:0000259" key="1">
    <source>
        <dbReference type="Pfam" id="PF01610"/>
    </source>
</evidence>
<feature type="domain" description="Transposase IS204/IS1001/IS1096/IS1165 DDE" evidence="1">
    <location>
        <begin position="1"/>
        <end position="55"/>
    </location>
</feature>
<protein>
    <recommendedName>
        <fullName evidence="1">Transposase IS204/IS1001/IS1096/IS1165 DDE domain-containing protein</fullName>
    </recommendedName>
</protein>
<dbReference type="EMBL" id="PUAP01000040">
    <property type="protein sequence ID" value="PQF21805.1"/>
    <property type="molecule type" value="Genomic_DNA"/>
</dbReference>